<name>A0A1C9I3Q5_RHILT</name>
<dbReference type="RefSeq" id="WP_130768838.1">
    <property type="nucleotide sequence ID" value="NZ_CP050085.1"/>
</dbReference>
<reference evidence="1" key="2">
    <citation type="journal article" date="2016" name="Front. Microbiol.">
        <title>The Regulatory Protein RosR Affects Rhizobium leguminosarum bv. trifolii Protein Profiles, Cell Surface Properties, and Symbiosis with Clover.</title>
        <authorList>
            <person name="Rachwal K."/>
            <person name="Boguszewska A."/>
            <person name="Kopcinska J."/>
            <person name="Karas M."/>
            <person name="Tchorzewski M."/>
            <person name="Janczarek M."/>
        </authorList>
    </citation>
    <scope>NUCLEOTIDE SEQUENCE</scope>
    <source>
        <strain evidence="1">Rt24.2</strain>
    </source>
</reference>
<reference evidence="1" key="1">
    <citation type="journal article" date="2015" name="BMC Genomics">
        <title>Transcriptome profiling of a Rhizobium leguminosarum bv. trifolii rosR mutant reveals the role of the transcriptional regulator RosR in motility, synthesis of cell-surface components, and other cellular processes.</title>
        <authorList>
            <person name="Rachwal K."/>
            <person name="Matczynska E."/>
            <person name="Janczarek M."/>
        </authorList>
    </citation>
    <scope>NUCLEOTIDE SEQUENCE</scope>
    <source>
        <strain evidence="1">Rt24.2</strain>
    </source>
</reference>
<evidence type="ECO:0000313" key="1">
    <source>
        <dbReference type="EMBL" id="AOO93533.1"/>
    </source>
</evidence>
<protein>
    <submittedName>
        <fullName evidence="1">Uncharacterized protein</fullName>
    </submittedName>
</protein>
<sequence>MTRVLPGLPAYGPPALSFPKPNAFREGLIVEFINAKGEAWVANFAKFSPDGLSAVYSEFGPRAVFVVAGGAGYIVDSDERKLTREIGGPIDQCWYQPELHAMVFSNGLRFESFDGHRTLWQSPRVSWDGIRNIDCSGMIVVGEAYDPFSDSWLPLQLNLNNGKIEGGSYPTRTQEDNVAEPRPPKPNV</sequence>
<dbReference type="AlphaFoldDB" id="A0A1C9I3Q5"/>
<proteinExistence type="predicted"/>
<dbReference type="GeneID" id="61422692"/>
<dbReference type="EMBL" id="KX491169">
    <property type="protein sequence ID" value="AOO93533.1"/>
    <property type="molecule type" value="Genomic_DNA"/>
</dbReference>
<accession>A0A1C9I3Q5</accession>
<organism evidence="1">
    <name type="scientific">Rhizobium leguminosarum bv. trifolii</name>
    <dbReference type="NCBI Taxonomy" id="386"/>
    <lineage>
        <taxon>Bacteria</taxon>
        <taxon>Pseudomonadati</taxon>
        <taxon>Pseudomonadota</taxon>
        <taxon>Alphaproteobacteria</taxon>
        <taxon>Hyphomicrobiales</taxon>
        <taxon>Rhizobiaceae</taxon>
        <taxon>Rhizobium/Agrobacterium group</taxon>
        <taxon>Rhizobium</taxon>
    </lineage>
</organism>